<dbReference type="EMBL" id="JBHSNA010000006">
    <property type="protein sequence ID" value="MFC5566497.1"/>
    <property type="molecule type" value="Genomic_DNA"/>
</dbReference>
<sequence length="56" mass="6003">MDFALAQDPAALLAEAMRQAATKPEERSRDGVLLDLVVFTRIELPSFGQTEAGAPS</sequence>
<keyword evidence="2" id="KW-1185">Reference proteome</keyword>
<proteinExistence type="predicted"/>
<evidence type="ECO:0000313" key="1">
    <source>
        <dbReference type="EMBL" id="MFC5566497.1"/>
    </source>
</evidence>
<comment type="caution">
    <text evidence="1">The sequence shown here is derived from an EMBL/GenBank/DDBJ whole genome shotgun (WGS) entry which is preliminary data.</text>
</comment>
<accession>A0ABW0SC20</accession>
<name>A0ABW0SC20_9RHOB</name>
<gene>
    <name evidence="1" type="ORF">ACFPOC_08690</name>
</gene>
<dbReference type="RefSeq" id="WP_209840504.1">
    <property type="nucleotide sequence ID" value="NZ_JAGGJP010000008.1"/>
</dbReference>
<protein>
    <submittedName>
        <fullName evidence="1">Uncharacterized protein</fullName>
    </submittedName>
</protein>
<organism evidence="1 2">
    <name type="scientific">Rubellimicrobium aerolatum</name>
    <dbReference type="NCBI Taxonomy" id="490979"/>
    <lineage>
        <taxon>Bacteria</taxon>
        <taxon>Pseudomonadati</taxon>
        <taxon>Pseudomonadota</taxon>
        <taxon>Alphaproteobacteria</taxon>
        <taxon>Rhodobacterales</taxon>
        <taxon>Roseobacteraceae</taxon>
        <taxon>Rubellimicrobium</taxon>
    </lineage>
</organism>
<dbReference type="Proteomes" id="UP001596056">
    <property type="component" value="Unassembled WGS sequence"/>
</dbReference>
<evidence type="ECO:0000313" key="2">
    <source>
        <dbReference type="Proteomes" id="UP001596056"/>
    </source>
</evidence>
<reference evidence="2" key="1">
    <citation type="journal article" date="2019" name="Int. J. Syst. Evol. Microbiol.">
        <title>The Global Catalogue of Microorganisms (GCM) 10K type strain sequencing project: providing services to taxonomists for standard genome sequencing and annotation.</title>
        <authorList>
            <consortium name="The Broad Institute Genomics Platform"/>
            <consortium name="The Broad Institute Genome Sequencing Center for Infectious Disease"/>
            <person name="Wu L."/>
            <person name="Ma J."/>
        </authorList>
    </citation>
    <scope>NUCLEOTIDE SEQUENCE [LARGE SCALE GENOMIC DNA]</scope>
    <source>
        <strain evidence="2">KACC 11588</strain>
    </source>
</reference>